<name>A0A132B6H3_MOLSC</name>
<protein>
    <submittedName>
        <fullName evidence="5">GroES-like protein</fullName>
    </submittedName>
</protein>
<comment type="similarity">
    <text evidence="1">Belongs to the zinc-containing alcohol dehydrogenase family.</text>
</comment>
<keyword evidence="6" id="KW-1185">Reference proteome</keyword>
<dbReference type="InParanoid" id="A0A132B6H3"/>
<dbReference type="Pfam" id="PF08240">
    <property type="entry name" value="ADH_N"/>
    <property type="match status" value="1"/>
</dbReference>
<dbReference type="STRING" id="149040.A0A132B6H3"/>
<evidence type="ECO:0000259" key="3">
    <source>
        <dbReference type="Pfam" id="PF00107"/>
    </source>
</evidence>
<sequence length="474" mass="51229">MATTQTALALTTIAAPLTKIELPIPTPKGNEVLLRVTAAAIAPFDQKLRDYGLFNIGSRLPAVLALDLVGVVEGYSSTISNELKTKFPTGTHIFVQANLFNPLGGGLQQYTTVDPTFAAAVPKSVSDVAAASFPINAFTSFASLFSDEGGEHRGLGIPFPGTPGAEEFDYKGTTVMILGGGTRCGKLAIQFAKIAGIGRVLTTAGKGSKGELERLGASVVFDRGLEEGKLVEEVRKVTGGELAYVYDTMSTGKDQELGVKLLGGKKKGFFVTLLEGEVDEGVLKEKDVEKWQMTGVSGMHPSAAAVMWGNIGEWVGSGLEGGGFKVVEGLDLEKANATMDAYRDGGFERIEIHQDFKMATQIHIVTVGKDKQKEKDVLTRLTKDVEKQYTLVHVAHCESLNVVKHVLTSLIVPPKLLICSPNIFDEEQEEIREIANRVLPDMKLVMVPNDLDLKDKEKSQGLLEYLKEQVESRF</sequence>
<dbReference type="InterPro" id="IPR011032">
    <property type="entry name" value="GroES-like_sf"/>
</dbReference>
<proteinExistence type="inferred from homology"/>
<dbReference type="InterPro" id="IPR013149">
    <property type="entry name" value="ADH-like_C"/>
</dbReference>
<dbReference type="GO" id="GO:0016651">
    <property type="term" value="F:oxidoreductase activity, acting on NAD(P)H"/>
    <property type="evidence" value="ECO:0007669"/>
    <property type="project" value="InterPro"/>
</dbReference>
<dbReference type="Gene3D" id="3.40.50.720">
    <property type="entry name" value="NAD(P)-binding Rossmann-like Domain"/>
    <property type="match status" value="1"/>
</dbReference>
<dbReference type="InterPro" id="IPR036291">
    <property type="entry name" value="NAD(P)-bd_dom_sf"/>
</dbReference>
<dbReference type="GeneID" id="28823399"/>
<feature type="domain" description="Alcohol dehydrogenase-like C-terminal" evidence="3">
    <location>
        <begin position="185"/>
        <end position="263"/>
    </location>
</feature>
<evidence type="ECO:0000256" key="2">
    <source>
        <dbReference type="ARBA" id="ARBA00023002"/>
    </source>
</evidence>
<evidence type="ECO:0000313" key="5">
    <source>
        <dbReference type="EMBL" id="KUJ08006.1"/>
    </source>
</evidence>
<dbReference type="SUPFAM" id="SSF50129">
    <property type="entry name" value="GroES-like"/>
    <property type="match status" value="1"/>
</dbReference>
<dbReference type="InterPro" id="IPR047122">
    <property type="entry name" value="Trans-enoyl_RdTase-like"/>
</dbReference>
<dbReference type="SUPFAM" id="SSF51735">
    <property type="entry name" value="NAD(P)-binding Rossmann-fold domains"/>
    <property type="match status" value="1"/>
</dbReference>
<gene>
    <name evidence="5" type="ORF">LY89DRAFT_677334</name>
</gene>
<keyword evidence="2" id="KW-0560">Oxidoreductase</keyword>
<dbReference type="InterPro" id="IPR013154">
    <property type="entry name" value="ADH-like_N"/>
</dbReference>
<dbReference type="Pfam" id="PF00107">
    <property type="entry name" value="ADH_zinc_N"/>
    <property type="match status" value="1"/>
</dbReference>
<dbReference type="Gene3D" id="3.90.180.10">
    <property type="entry name" value="Medium-chain alcohol dehydrogenases, catalytic domain"/>
    <property type="match status" value="1"/>
</dbReference>
<accession>A0A132B6H3</accession>
<dbReference type="RefSeq" id="XP_018062361.1">
    <property type="nucleotide sequence ID" value="XM_018213673.1"/>
</dbReference>
<evidence type="ECO:0000256" key="1">
    <source>
        <dbReference type="ARBA" id="ARBA00008072"/>
    </source>
</evidence>
<dbReference type="PANTHER" id="PTHR45348:SF2">
    <property type="entry name" value="ZINC-TYPE ALCOHOL DEHYDROGENASE-LIKE PROTEIN C2E1P3.01"/>
    <property type="match status" value="1"/>
</dbReference>
<dbReference type="KEGG" id="psco:LY89DRAFT_677334"/>
<dbReference type="Proteomes" id="UP000070700">
    <property type="component" value="Unassembled WGS sequence"/>
</dbReference>
<dbReference type="CDD" id="cd08249">
    <property type="entry name" value="enoyl_reductase_like"/>
    <property type="match status" value="1"/>
</dbReference>
<organism evidence="5 6">
    <name type="scientific">Mollisia scopiformis</name>
    <name type="common">Conifer needle endophyte fungus</name>
    <name type="synonym">Phialocephala scopiformis</name>
    <dbReference type="NCBI Taxonomy" id="149040"/>
    <lineage>
        <taxon>Eukaryota</taxon>
        <taxon>Fungi</taxon>
        <taxon>Dikarya</taxon>
        <taxon>Ascomycota</taxon>
        <taxon>Pezizomycotina</taxon>
        <taxon>Leotiomycetes</taxon>
        <taxon>Helotiales</taxon>
        <taxon>Mollisiaceae</taxon>
        <taxon>Mollisia</taxon>
    </lineage>
</organism>
<evidence type="ECO:0000259" key="4">
    <source>
        <dbReference type="Pfam" id="PF08240"/>
    </source>
</evidence>
<dbReference type="OrthoDB" id="9992527at2759"/>
<reference evidence="5 6" key="1">
    <citation type="submission" date="2015-10" db="EMBL/GenBank/DDBJ databases">
        <title>Full genome of DAOMC 229536 Phialocephala scopiformis, a fungal endophyte of spruce producing the potent anti-insectan compound rugulosin.</title>
        <authorList>
            <consortium name="DOE Joint Genome Institute"/>
            <person name="Walker A.K."/>
            <person name="Frasz S.L."/>
            <person name="Seifert K.A."/>
            <person name="Miller J.D."/>
            <person name="Mondo S.J."/>
            <person name="Labutti K."/>
            <person name="Lipzen A."/>
            <person name="Dockter R."/>
            <person name="Kennedy M."/>
            <person name="Grigoriev I.V."/>
            <person name="Spatafora J.W."/>
        </authorList>
    </citation>
    <scope>NUCLEOTIDE SEQUENCE [LARGE SCALE GENOMIC DNA]</scope>
    <source>
        <strain evidence="5 6">CBS 120377</strain>
    </source>
</reference>
<dbReference type="PANTHER" id="PTHR45348">
    <property type="entry name" value="HYPOTHETICAL OXIDOREDUCTASE (EUROFUNG)"/>
    <property type="match status" value="1"/>
</dbReference>
<dbReference type="EMBL" id="KQ947437">
    <property type="protein sequence ID" value="KUJ08006.1"/>
    <property type="molecule type" value="Genomic_DNA"/>
</dbReference>
<evidence type="ECO:0000313" key="6">
    <source>
        <dbReference type="Proteomes" id="UP000070700"/>
    </source>
</evidence>
<feature type="domain" description="Alcohol dehydrogenase-like N-terminal" evidence="4">
    <location>
        <begin position="30"/>
        <end position="122"/>
    </location>
</feature>
<dbReference type="AlphaFoldDB" id="A0A132B6H3"/>